<reference evidence="1 2" key="1">
    <citation type="submission" date="2016-11" db="EMBL/GenBank/DDBJ databases">
        <authorList>
            <person name="Jaros S."/>
            <person name="Januszkiewicz K."/>
            <person name="Wedrychowicz H."/>
        </authorList>
    </citation>
    <scope>NUCLEOTIDE SEQUENCE [LARGE SCALE GENOMIC DNA]</scope>
    <source>
        <strain evidence="1 2">LMG 26898</strain>
    </source>
</reference>
<accession>A0A1M7IYX2</accession>
<dbReference type="RefSeq" id="WP_073161701.1">
    <property type="nucleotide sequence ID" value="NZ_FRDA01000001.1"/>
</dbReference>
<dbReference type="Proteomes" id="UP000183983">
    <property type="component" value="Unassembled WGS sequence"/>
</dbReference>
<name>A0A1M7IYX2_9PSED</name>
<dbReference type="OrthoDB" id="6939594at2"/>
<dbReference type="AlphaFoldDB" id="A0A1M7IYX2"/>
<proteinExistence type="predicted"/>
<protein>
    <submittedName>
        <fullName evidence="1">Uncharacterized protein</fullName>
    </submittedName>
</protein>
<gene>
    <name evidence="1" type="ORF">SAMN05216593_10111</name>
</gene>
<evidence type="ECO:0000313" key="1">
    <source>
        <dbReference type="EMBL" id="SHM45901.1"/>
    </source>
</evidence>
<sequence length="136" mass="15200">MKLPEIHYPSAWANAVDAQEQALRGASNAGGEGRESRAARLALGPYKLTCFLHNLRCKYSTPWLDLSPAQAGQLYLINKHHWLPGAFQNTEASDMLYILHEELMDLQLTSEQFQPIRESASHLPAWADLAAEGNQE</sequence>
<evidence type="ECO:0000313" key="2">
    <source>
        <dbReference type="Proteomes" id="UP000183983"/>
    </source>
</evidence>
<dbReference type="EMBL" id="FRDA01000001">
    <property type="protein sequence ID" value="SHM45901.1"/>
    <property type="molecule type" value="Genomic_DNA"/>
</dbReference>
<organism evidence="1 2">
    <name type="scientific">Pseudomonas asturiensis</name>
    <dbReference type="NCBI Taxonomy" id="1190415"/>
    <lineage>
        <taxon>Bacteria</taxon>
        <taxon>Pseudomonadati</taxon>
        <taxon>Pseudomonadota</taxon>
        <taxon>Gammaproteobacteria</taxon>
        <taxon>Pseudomonadales</taxon>
        <taxon>Pseudomonadaceae</taxon>
        <taxon>Pseudomonas</taxon>
    </lineage>
</organism>